<name>A0A6M4IL90_9BACT</name>
<proteinExistence type="predicted"/>
<keyword evidence="3" id="KW-1185">Reference proteome</keyword>
<organism evidence="2 3">
    <name type="scientific">Gemmatimonas groenlandica</name>
    <dbReference type="NCBI Taxonomy" id="2732249"/>
    <lineage>
        <taxon>Bacteria</taxon>
        <taxon>Pseudomonadati</taxon>
        <taxon>Gemmatimonadota</taxon>
        <taxon>Gemmatimonadia</taxon>
        <taxon>Gemmatimonadales</taxon>
        <taxon>Gemmatimonadaceae</taxon>
        <taxon>Gemmatimonas</taxon>
    </lineage>
</organism>
<accession>A0A6M4IL90</accession>
<sequence length="101" mass="11090">MPRISAKSALMRLRLYIAGSAPNSVRAVVNARAICEQHFPSAYELEVVDLLDSPERALADGIIVTPTLLKLAPRPTQRIIGNLSDTEQVLMALVGTDRRHE</sequence>
<dbReference type="InterPro" id="IPR039022">
    <property type="entry name" value="KaiB-like"/>
</dbReference>
<dbReference type="PANTHER" id="PTHR41709">
    <property type="entry name" value="KAIB-LIKE PROTEIN 1"/>
    <property type="match status" value="1"/>
</dbReference>
<dbReference type="GO" id="GO:0048511">
    <property type="term" value="P:rhythmic process"/>
    <property type="evidence" value="ECO:0007669"/>
    <property type="project" value="InterPro"/>
</dbReference>
<dbReference type="EMBL" id="CP053085">
    <property type="protein sequence ID" value="QJR34146.1"/>
    <property type="molecule type" value="Genomic_DNA"/>
</dbReference>
<feature type="domain" description="KaiB" evidence="1">
    <location>
        <begin position="14"/>
        <end position="95"/>
    </location>
</feature>
<evidence type="ECO:0000259" key="1">
    <source>
        <dbReference type="SMART" id="SM01248"/>
    </source>
</evidence>
<reference evidence="2 3" key="1">
    <citation type="submission" date="2020-05" db="EMBL/GenBank/DDBJ databases">
        <title>Complete genome sequence of Gemmatimonas greenlandica TET16.</title>
        <authorList>
            <person name="Zeng Y."/>
        </authorList>
    </citation>
    <scope>NUCLEOTIDE SEQUENCE [LARGE SCALE GENOMIC DNA]</scope>
    <source>
        <strain evidence="2 3">TET16</strain>
    </source>
</reference>
<evidence type="ECO:0000313" key="3">
    <source>
        <dbReference type="Proteomes" id="UP000500938"/>
    </source>
</evidence>
<dbReference type="PANTHER" id="PTHR41709:SF2">
    <property type="entry name" value="CIRCADIAN CLOCK PROTEIN KAIB2"/>
    <property type="match status" value="1"/>
</dbReference>
<dbReference type="InterPro" id="IPR011649">
    <property type="entry name" value="KaiB_domain"/>
</dbReference>
<dbReference type="Pfam" id="PF07689">
    <property type="entry name" value="KaiB"/>
    <property type="match status" value="1"/>
</dbReference>
<evidence type="ECO:0000313" key="2">
    <source>
        <dbReference type="EMBL" id="QJR34146.1"/>
    </source>
</evidence>
<dbReference type="CDD" id="cd02978">
    <property type="entry name" value="KaiB_like"/>
    <property type="match status" value="1"/>
</dbReference>
<dbReference type="KEGG" id="ggr:HKW67_00765"/>
<dbReference type="SMART" id="SM01248">
    <property type="entry name" value="KaiB"/>
    <property type="match status" value="1"/>
</dbReference>
<gene>
    <name evidence="2" type="ORF">HKW67_00765</name>
</gene>
<protein>
    <submittedName>
        <fullName evidence="2">Circadian clock protein KaiB</fullName>
    </submittedName>
</protein>
<dbReference type="Gene3D" id="3.40.30.10">
    <property type="entry name" value="Glutaredoxin"/>
    <property type="match status" value="1"/>
</dbReference>
<dbReference type="AlphaFoldDB" id="A0A6M4IL90"/>
<dbReference type="SUPFAM" id="SSF52833">
    <property type="entry name" value="Thioredoxin-like"/>
    <property type="match status" value="1"/>
</dbReference>
<dbReference type="InterPro" id="IPR036249">
    <property type="entry name" value="Thioredoxin-like_sf"/>
</dbReference>
<dbReference type="Proteomes" id="UP000500938">
    <property type="component" value="Chromosome"/>
</dbReference>